<dbReference type="GO" id="GO:0006979">
    <property type="term" value="P:response to oxidative stress"/>
    <property type="evidence" value="ECO:0007669"/>
    <property type="project" value="InterPro"/>
</dbReference>
<organism evidence="1 2">
    <name type="scientific">Rhodocytophaga rosea</name>
    <dbReference type="NCBI Taxonomy" id="2704465"/>
    <lineage>
        <taxon>Bacteria</taxon>
        <taxon>Pseudomonadati</taxon>
        <taxon>Bacteroidota</taxon>
        <taxon>Cytophagia</taxon>
        <taxon>Cytophagales</taxon>
        <taxon>Rhodocytophagaceae</taxon>
        <taxon>Rhodocytophaga</taxon>
    </lineage>
</organism>
<dbReference type="InterPro" id="IPR015946">
    <property type="entry name" value="KH_dom-like_a/b"/>
</dbReference>
<protein>
    <submittedName>
        <fullName evidence="1">OsmC family protein</fullName>
    </submittedName>
</protein>
<dbReference type="PANTHER" id="PTHR42830:SF1">
    <property type="entry name" value="OSMOTICALLY INDUCIBLE FAMILY PROTEIN"/>
    <property type="match status" value="1"/>
</dbReference>
<reference evidence="1 2" key="1">
    <citation type="submission" date="2020-01" db="EMBL/GenBank/DDBJ databases">
        <authorList>
            <person name="Kim M.K."/>
        </authorList>
    </citation>
    <scope>NUCLEOTIDE SEQUENCE [LARGE SCALE GENOMIC DNA]</scope>
    <source>
        <strain evidence="1 2">172606-1</strain>
    </source>
</reference>
<dbReference type="RefSeq" id="WP_162444209.1">
    <property type="nucleotide sequence ID" value="NZ_CP048222.1"/>
</dbReference>
<dbReference type="SUPFAM" id="SSF82784">
    <property type="entry name" value="OsmC-like"/>
    <property type="match status" value="1"/>
</dbReference>
<dbReference type="NCBIfam" id="TIGR03562">
    <property type="entry name" value="osmo_induc_OsmC"/>
    <property type="match status" value="1"/>
</dbReference>
<dbReference type="InterPro" id="IPR019904">
    <property type="entry name" value="Peroxiredoxin_OsmC"/>
</dbReference>
<sequence length="141" mass="14878">MKRTASAVWQGNLKEGKGNLTTPSGVLNKTAYSFHTRFEDGNGTNPEELIAAAHAGCFSMALSAMLGGEGFTPTQLNTTANLTLENKDGGWSITAIHLDLRGQVPGIDQAKFEEIAAKAKAGCPVSRVLKADITMSARLEA</sequence>
<dbReference type="Gene3D" id="3.30.300.20">
    <property type="match status" value="1"/>
</dbReference>
<evidence type="ECO:0000313" key="2">
    <source>
        <dbReference type="Proteomes" id="UP000480178"/>
    </source>
</evidence>
<dbReference type="PANTHER" id="PTHR42830">
    <property type="entry name" value="OSMOTICALLY INDUCIBLE FAMILY PROTEIN"/>
    <property type="match status" value="1"/>
</dbReference>
<gene>
    <name evidence="1" type="ORF">GXP67_16850</name>
</gene>
<proteinExistence type="predicted"/>
<dbReference type="InterPro" id="IPR003718">
    <property type="entry name" value="OsmC/Ohr_fam"/>
</dbReference>
<accession>A0A6C0GJD8</accession>
<dbReference type="EMBL" id="CP048222">
    <property type="protein sequence ID" value="QHT68191.1"/>
    <property type="molecule type" value="Genomic_DNA"/>
</dbReference>
<dbReference type="Pfam" id="PF02566">
    <property type="entry name" value="OsmC"/>
    <property type="match status" value="1"/>
</dbReference>
<keyword evidence="2" id="KW-1185">Reference proteome</keyword>
<dbReference type="GO" id="GO:0004601">
    <property type="term" value="F:peroxidase activity"/>
    <property type="evidence" value="ECO:0007669"/>
    <property type="project" value="InterPro"/>
</dbReference>
<dbReference type="InterPro" id="IPR052707">
    <property type="entry name" value="OsmC_Ohr_Peroxiredoxin"/>
</dbReference>
<name>A0A6C0GJD8_9BACT</name>
<evidence type="ECO:0000313" key="1">
    <source>
        <dbReference type="EMBL" id="QHT68191.1"/>
    </source>
</evidence>
<dbReference type="AlphaFoldDB" id="A0A6C0GJD8"/>
<dbReference type="KEGG" id="rhoz:GXP67_16850"/>
<dbReference type="InterPro" id="IPR036102">
    <property type="entry name" value="OsmC/Ohrsf"/>
</dbReference>
<dbReference type="Proteomes" id="UP000480178">
    <property type="component" value="Chromosome"/>
</dbReference>